<evidence type="ECO:0000313" key="1">
    <source>
        <dbReference type="EMBL" id="EET90101.1"/>
    </source>
</evidence>
<organism evidence="1 2">
    <name type="scientific">Candidatus Micrarchaeum acidiphilum ARMAN-2</name>
    <dbReference type="NCBI Taxonomy" id="425595"/>
    <lineage>
        <taxon>Archaea</taxon>
        <taxon>Candidatus Micrarchaeota</taxon>
        <taxon>Candidatus Micrarchaeia</taxon>
        <taxon>Candidatus Micrarchaeales</taxon>
        <taxon>Candidatus Micrarchaeaceae</taxon>
        <taxon>Candidatus Micrarchaeum</taxon>
    </lineage>
</organism>
<reference evidence="1 2" key="2">
    <citation type="journal article" date="2010" name="Proc. Natl. Acad. Sci. U.S.A.">
        <title>Enigmatic, ultrasmall, uncultivated Archaea.</title>
        <authorList>
            <person name="Baker B.J."/>
            <person name="Comolli L.R."/>
            <person name="Dick G.J."/>
            <person name="Hauser L.J."/>
            <person name="Hyatt D."/>
            <person name="Dill B.D."/>
            <person name="Land M.L."/>
            <person name="Verberkmoes N.C."/>
            <person name="Hettich R.L."/>
            <person name="Banfield J.F."/>
        </authorList>
    </citation>
    <scope>NUCLEOTIDE SEQUENCE [LARGE SCALE GENOMIC DNA]</scope>
    <source>
        <strain evidence="1">ARMAN-2</strain>
    </source>
</reference>
<sequence>MQTLAKSDSEKLVERIIKEEDKLIFLNSWLGRLLRGRDEDYKLEISRSAKNIAGMLRDLMAQEHGPITYVRHNIELYPFRVEKLHKIYSKEIVDKFIEIEKKLKLLYMPMPQAVNQTYDYDYEVVDSTNNRERSNGILTHMLGTLSSKYPEAAFNPIKF</sequence>
<reference evidence="1 2" key="1">
    <citation type="journal article" date="2009" name="Genome Biol.">
        <title>Community-wide analysis of microbial genome sequence signatures.</title>
        <authorList>
            <person name="Dick G.J."/>
            <person name="Andersson A.F."/>
            <person name="Baker B.J."/>
            <person name="Simmons S.L."/>
            <person name="Thomas B.C."/>
            <person name="Yelton A.P."/>
            <person name="Banfield J.F."/>
        </authorList>
    </citation>
    <scope>NUCLEOTIDE SEQUENCE [LARGE SCALE GENOMIC DNA]</scope>
    <source>
        <strain evidence="1">ARMAN-2</strain>
    </source>
</reference>
<protein>
    <submittedName>
        <fullName evidence="1">Uncharacterized protein</fullName>
    </submittedName>
</protein>
<dbReference type="Proteomes" id="UP000332487">
    <property type="component" value="Unassembled WGS sequence"/>
</dbReference>
<accession>C7DHJ9</accession>
<dbReference type="EMBL" id="GG697240">
    <property type="protein sequence ID" value="EET90101.1"/>
    <property type="molecule type" value="Genomic_DNA"/>
</dbReference>
<proteinExistence type="predicted"/>
<gene>
    <name evidence="1" type="ORF">UNLARM2_0542</name>
</gene>
<name>C7DHJ9_MICA2</name>
<keyword evidence="2" id="KW-1185">Reference proteome</keyword>
<evidence type="ECO:0000313" key="2">
    <source>
        <dbReference type="Proteomes" id="UP000332487"/>
    </source>
</evidence>
<dbReference type="AlphaFoldDB" id="C7DHJ9"/>